<evidence type="ECO:0000256" key="7">
    <source>
        <dbReference type="SAM" id="Phobius"/>
    </source>
</evidence>
<feature type="domain" description="G-protein coupled receptors family 2 profile 2" evidence="10">
    <location>
        <begin position="415"/>
        <end position="659"/>
    </location>
</feature>
<reference evidence="11" key="1">
    <citation type="submission" date="2023-05" db="EMBL/GenBank/DDBJ databases">
        <title>High-quality long-read genome of Scophthalmus maximus.</title>
        <authorList>
            <person name="Lien S."/>
            <person name="Martinez P."/>
        </authorList>
    </citation>
    <scope>NUCLEOTIDE SEQUENCE [LARGE SCALE GENOMIC DNA]</scope>
</reference>
<dbReference type="GO" id="GO:0007166">
    <property type="term" value="P:cell surface receptor signaling pathway"/>
    <property type="evidence" value="ECO:0007669"/>
    <property type="project" value="InterPro"/>
</dbReference>
<dbReference type="PRINTS" id="PR00249">
    <property type="entry name" value="GPCRSECRETIN"/>
</dbReference>
<dbReference type="Pfam" id="PF13385">
    <property type="entry name" value="Laminin_G_3"/>
    <property type="match status" value="1"/>
</dbReference>
<dbReference type="SMART" id="SM00303">
    <property type="entry name" value="GPS"/>
    <property type="match status" value="1"/>
</dbReference>
<dbReference type="InterPro" id="IPR000832">
    <property type="entry name" value="GPCR_2_secretin-like"/>
</dbReference>
<evidence type="ECO:0000256" key="5">
    <source>
        <dbReference type="ARBA" id="ARBA00023136"/>
    </source>
</evidence>
<dbReference type="GeneTree" id="ENSGT00940000159783"/>
<evidence type="ECO:0000256" key="8">
    <source>
        <dbReference type="SAM" id="SignalP"/>
    </source>
</evidence>
<dbReference type="FunFam" id="1.20.1070.10:FF:000073">
    <property type="entry name" value="Adhesion G-protein coupled receptor D1"/>
    <property type="match status" value="1"/>
</dbReference>
<dbReference type="Gene3D" id="2.60.220.50">
    <property type="match status" value="1"/>
</dbReference>
<dbReference type="InterPro" id="IPR000203">
    <property type="entry name" value="GPS"/>
</dbReference>
<dbReference type="PANTHER" id="PTHR12011">
    <property type="entry name" value="ADHESION G-PROTEIN COUPLED RECEPTOR"/>
    <property type="match status" value="1"/>
</dbReference>
<dbReference type="PROSITE" id="PS50261">
    <property type="entry name" value="G_PROTEIN_RECEP_F2_4"/>
    <property type="match status" value="1"/>
</dbReference>
<dbReference type="Gene3D" id="1.20.1070.10">
    <property type="entry name" value="Rhodopsin 7-helix transmembrane proteins"/>
    <property type="match status" value="1"/>
</dbReference>
<dbReference type="Gene3D" id="2.60.120.200">
    <property type="match status" value="1"/>
</dbReference>
<dbReference type="Ensembl" id="ENSSMAT00000068279.1">
    <property type="protein sequence ID" value="ENSSMAP00000066681.1"/>
    <property type="gene ID" value="ENSSMAG00000002736.2"/>
</dbReference>
<gene>
    <name evidence="11" type="primary">ADGRD1</name>
</gene>
<dbReference type="InterPro" id="IPR017983">
    <property type="entry name" value="GPCR_2_secretin-like_CS"/>
</dbReference>
<sequence>MVHFPKAMEFSLQIHLFFFSCLQVLATASHYWPLDAVDGIHELWDQLGNRPDIVEGMVNKGIFLNGDNGGTFLHFGNYQNSCISDPTLCGPEGITFSFFWKNHEAESRFAVASGGKVISNGFSVYTNPFGGYVEFYTRGNNHRWKANIQVPGPFWTHILFTWTKKEGLKVYINGTFTAGDTAGNVSENYGDPYPDLVIGTGNDRAYRHYVTGAFDEFVIWERALSPNEILLYYSAATGKKSYYSLMKLPQNYNLPHYRFPTQGKSYISVPGEAFTMQCKCNITNYRHSATCFEIKEAADFKDHKIQVASCLISLKVEPSPALSVNLSGAPLIKIVLTHMLTEEQQDQAVNQSNKVFLYCAFLDYSSNEGVWSNKGCVRSDGNMTFSVCLCNHLTNFAILMQVVPLKLTTGHRVALSTIGYVGCSISIFCLAITLVTFAVLSSVSTIRNQRYHIHANLSFAILVAEILLLISARFDLGTLPCKVMAVLLHFFFLSAFAWMLVEGLHLYSMVVKVFGSEGSKHFYYYGIGWGSPLVICIVSITSALDSYGEVDNCWLSLKNGAIWAFVAPALFVIVVNIGILISVTRIISRISGENYKVHGDANAVKLTAKAVAVLLPILGISWIFGVLAFNTHSLPFLYIFAVFNSLQGFFVFLFHCLLNSEVRAAFKHKTKVWSLTSSSIRNINVKPFNSDIMNGNKEGVTPTKMNTWDKSTNSANRIDLSAV</sequence>
<feature type="transmembrane region" description="Helical" evidence="7">
    <location>
        <begin position="453"/>
        <end position="471"/>
    </location>
</feature>
<dbReference type="InterPro" id="IPR046338">
    <property type="entry name" value="GAIN_dom_sf"/>
</dbReference>
<keyword evidence="4 7" id="KW-1133">Transmembrane helix</keyword>
<dbReference type="Pfam" id="PF01825">
    <property type="entry name" value="GPS"/>
    <property type="match status" value="1"/>
</dbReference>
<feature type="transmembrane region" description="Helical" evidence="7">
    <location>
        <begin position="483"/>
        <end position="501"/>
    </location>
</feature>
<dbReference type="PROSITE" id="PS50221">
    <property type="entry name" value="GAIN_B"/>
    <property type="match status" value="1"/>
</dbReference>
<feature type="transmembrane region" description="Helical" evidence="7">
    <location>
        <begin position="418"/>
        <end position="441"/>
    </location>
</feature>
<dbReference type="SUPFAM" id="SSF49899">
    <property type="entry name" value="Concanavalin A-like lectins/glucanases"/>
    <property type="match status" value="1"/>
</dbReference>
<dbReference type="PROSITE" id="PS00650">
    <property type="entry name" value="G_PROTEIN_RECEP_F2_2"/>
    <property type="match status" value="1"/>
</dbReference>
<dbReference type="GO" id="GO:0004930">
    <property type="term" value="F:G protein-coupled receptor activity"/>
    <property type="evidence" value="ECO:0007669"/>
    <property type="project" value="InterPro"/>
</dbReference>
<organism evidence="11 12">
    <name type="scientific">Scophthalmus maximus</name>
    <name type="common">Turbot</name>
    <name type="synonym">Psetta maxima</name>
    <dbReference type="NCBI Taxonomy" id="52904"/>
    <lineage>
        <taxon>Eukaryota</taxon>
        <taxon>Metazoa</taxon>
        <taxon>Chordata</taxon>
        <taxon>Craniata</taxon>
        <taxon>Vertebrata</taxon>
        <taxon>Euteleostomi</taxon>
        <taxon>Actinopterygii</taxon>
        <taxon>Neopterygii</taxon>
        <taxon>Teleostei</taxon>
        <taxon>Neoteleostei</taxon>
        <taxon>Acanthomorphata</taxon>
        <taxon>Carangaria</taxon>
        <taxon>Pleuronectiformes</taxon>
        <taxon>Pleuronectoidei</taxon>
        <taxon>Scophthalmidae</taxon>
        <taxon>Scophthalmus</taxon>
    </lineage>
</organism>
<feature type="transmembrane region" description="Helical" evidence="7">
    <location>
        <begin position="608"/>
        <end position="629"/>
    </location>
</feature>
<evidence type="ECO:0000313" key="12">
    <source>
        <dbReference type="Proteomes" id="UP000694558"/>
    </source>
</evidence>
<evidence type="ECO:0000256" key="6">
    <source>
        <dbReference type="ARBA" id="ARBA00023157"/>
    </source>
</evidence>
<dbReference type="Proteomes" id="UP000694558">
    <property type="component" value="Chromosome 9"/>
</dbReference>
<accession>A0A8D3E4H2</accession>
<feature type="chain" id="PRO_5034936151" evidence="8">
    <location>
        <begin position="29"/>
        <end position="723"/>
    </location>
</feature>
<feature type="transmembrane region" description="Helical" evidence="7">
    <location>
        <begin position="561"/>
        <end position="587"/>
    </location>
</feature>
<dbReference type="PROSITE" id="PS51257">
    <property type="entry name" value="PROKAR_LIPOPROTEIN"/>
    <property type="match status" value="1"/>
</dbReference>
<dbReference type="GO" id="GO:0007189">
    <property type="term" value="P:adenylate cyclase-activating G protein-coupled receptor signaling pathway"/>
    <property type="evidence" value="ECO:0007669"/>
    <property type="project" value="TreeGrafter"/>
</dbReference>
<keyword evidence="3 8" id="KW-0732">Signal</keyword>
<evidence type="ECO:0000256" key="2">
    <source>
        <dbReference type="ARBA" id="ARBA00022692"/>
    </source>
</evidence>
<dbReference type="FunFam" id="2.60.120.200:FF:000314">
    <property type="entry name" value="Adhesion G-protein coupled receptor D1"/>
    <property type="match status" value="1"/>
</dbReference>
<dbReference type="InterPro" id="IPR017981">
    <property type="entry name" value="GPCR_2-like_7TM"/>
</dbReference>
<feature type="domain" description="GAIN-B" evidence="9">
    <location>
        <begin position="243"/>
        <end position="406"/>
    </location>
</feature>
<keyword evidence="5 7" id="KW-0472">Membrane</keyword>
<dbReference type="PANTHER" id="PTHR12011:SF216">
    <property type="entry name" value="ADHESION G-PROTEIN COUPLED RECEPTOR D1"/>
    <property type="match status" value="1"/>
</dbReference>
<reference evidence="11" key="2">
    <citation type="submission" date="2025-08" db="UniProtKB">
        <authorList>
            <consortium name="Ensembl"/>
        </authorList>
    </citation>
    <scope>IDENTIFICATION</scope>
</reference>
<dbReference type="Pfam" id="PF00002">
    <property type="entry name" value="7tm_2"/>
    <property type="match status" value="1"/>
</dbReference>
<dbReference type="SUPFAM" id="SSF81321">
    <property type="entry name" value="Family A G protein-coupled receptor-like"/>
    <property type="match status" value="1"/>
</dbReference>
<feature type="signal peptide" evidence="8">
    <location>
        <begin position="1"/>
        <end position="28"/>
    </location>
</feature>
<evidence type="ECO:0000259" key="9">
    <source>
        <dbReference type="PROSITE" id="PS50221"/>
    </source>
</evidence>
<evidence type="ECO:0000256" key="4">
    <source>
        <dbReference type="ARBA" id="ARBA00022989"/>
    </source>
</evidence>
<evidence type="ECO:0000256" key="1">
    <source>
        <dbReference type="ARBA" id="ARBA00004141"/>
    </source>
</evidence>
<dbReference type="AlphaFoldDB" id="A0A8D3E4H2"/>
<evidence type="ECO:0000259" key="10">
    <source>
        <dbReference type="PROSITE" id="PS50261"/>
    </source>
</evidence>
<feature type="transmembrane region" description="Helical" evidence="7">
    <location>
        <begin position="635"/>
        <end position="658"/>
    </location>
</feature>
<comment type="subcellular location">
    <subcellularLocation>
        <location evidence="1">Membrane</location>
        <topology evidence="1">Multi-pass membrane protein</topology>
    </subcellularLocation>
</comment>
<evidence type="ECO:0000313" key="11">
    <source>
        <dbReference type="Ensembl" id="ENSSMAP00000066681.1"/>
    </source>
</evidence>
<evidence type="ECO:0000256" key="3">
    <source>
        <dbReference type="ARBA" id="ARBA00022729"/>
    </source>
</evidence>
<protein>
    <submittedName>
        <fullName evidence="11">Adhesion G protein-coupled receptor D1</fullName>
    </submittedName>
</protein>
<feature type="transmembrane region" description="Helical" evidence="7">
    <location>
        <begin position="522"/>
        <end position="541"/>
    </location>
</feature>
<keyword evidence="6" id="KW-1015">Disulfide bond</keyword>
<dbReference type="InterPro" id="IPR013320">
    <property type="entry name" value="ConA-like_dom_sf"/>
</dbReference>
<keyword evidence="2 7" id="KW-0812">Transmembrane</keyword>
<dbReference type="GO" id="GO:0005886">
    <property type="term" value="C:plasma membrane"/>
    <property type="evidence" value="ECO:0007669"/>
    <property type="project" value="TreeGrafter"/>
</dbReference>
<name>A0A8D3E4H2_SCOMX</name>
<dbReference type="InterPro" id="IPR057244">
    <property type="entry name" value="GAIN_B"/>
</dbReference>
<proteinExistence type="predicted"/>